<dbReference type="AlphaFoldDB" id="A0A4Y3WET6"/>
<proteinExistence type="predicted"/>
<name>A0A4Y3WET6_NITWI</name>
<sequence length="70" mass="7250">MMERQTANMPTKEAAFEAAVAAASVAIKQGHAVRVSAPESSDPDIEPPPGRAGGANIGRWGNSPELQPPK</sequence>
<evidence type="ECO:0000313" key="2">
    <source>
        <dbReference type="EMBL" id="GEC17532.1"/>
    </source>
</evidence>
<evidence type="ECO:0000256" key="1">
    <source>
        <dbReference type="SAM" id="MobiDB-lite"/>
    </source>
</evidence>
<protein>
    <submittedName>
        <fullName evidence="2">Uncharacterized protein</fullName>
    </submittedName>
</protein>
<accession>A0A4Y3WET6</accession>
<comment type="caution">
    <text evidence="2">The sequence shown here is derived from an EMBL/GenBank/DDBJ whole genome shotgun (WGS) entry which is preliminary data.</text>
</comment>
<feature type="region of interest" description="Disordered" evidence="1">
    <location>
        <begin position="32"/>
        <end position="70"/>
    </location>
</feature>
<gene>
    <name evidence="2" type="ORF">NWI01_34240</name>
</gene>
<evidence type="ECO:0000313" key="3">
    <source>
        <dbReference type="Proteomes" id="UP000318825"/>
    </source>
</evidence>
<dbReference type="EMBL" id="BJNF01000115">
    <property type="protein sequence ID" value="GEC17532.1"/>
    <property type="molecule type" value="Genomic_DNA"/>
</dbReference>
<dbReference type="Proteomes" id="UP000318825">
    <property type="component" value="Unassembled WGS sequence"/>
</dbReference>
<organism evidence="2 3">
    <name type="scientific">Nitrobacter winogradskyi</name>
    <name type="common">Nitrobacter agilis</name>
    <dbReference type="NCBI Taxonomy" id="913"/>
    <lineage>
        <taxon>Bacteria</taxon>
        <taxon>Pseudomonadati</taxon>
        <taxon>Pseudomonadota</taxon>
        <taxon>Alphaproteobacteria</taxon>
        <taxon>Hyphomicrobiales</taxon>
        <taxon>Nitrobacteraceae</taxon>
        <taxon>Nitrobacter</taxon>
    </lineage>
</organism>
<reference evidence="2 3" key="1">
    <citation type="submission" date="2019-06" db="EMBL/GenBank/DDBJ databases">
        <title>Whole genome shotgun sequence of Nitrobacter winogradskyi NBRC 14297.</title>
        <authorList>
            <person name="Hosoyama A."/>
            <person name="Uohara A."/>
            <person name="Ohji S."/>
            <person name="Ichikawa N."/>
        </authorList>
    </citation>
    <scope>NUCLEOTIDE SEQUENCE [LARGE SCALE GENOMIC DNA]</scope>
    <source>
        <strain evidence="2 3">NBRC 14297</strain>
    </source>
</reference>